<dbReference type="AlphaFoldDB" id="A0A3Q2SR57"/>
<dbReference type="GeneTree" id="ENSGT00400000024256"/>
<evidence type="ECO:0000313" key="5">
    <source>
        <dbReference type="Proteomes" id="UP000265000"/>
    </source>
</evidence>
<reference evidence="4" key="2">
    <citation type="submission" date="2025-09" db="UniProtKB">
        <authorList>
            <consortium name="Ensembl"/>
        </authorList>
    </citation>
    <scope>IDENTIFICATION</scope>
</reference>
<evidence type="ECO:0000256" key="1">
    <source>
        <dbReference type="SAM" id="Coils"/>
    </source>
</evidence>
<keyword evidence="3" id="KW-0812">Transmembrane</keyword>
<dbReference type="GeneID" id="105940208"/>
<dbReference type="OrthoDB" id="8942450at2759"/>
<feature type="region of interest" description="Disordered" evidence="2">
    <location>
        <begin position="199"/>
        <end position="223"/>
    </location>
</feature>
<feature type="coiled-coil region" evidence="1">
    <location>
        <begin position="67"/>
        <end position="136"/>
    </location>
</feature>
<dbReference type="Ensembl" id="ENSFHET00000013312.1">
    <property type="protein sequence ID" value="ENSFHEP00000001783.1"/>
    <property type="gene ID" value="ENSFHEG00000002527.1"/>
</dbReference>
<evidence type="ECO:0000256" key="2">
    <source>
        <dbReference type="SAM" id="MobiDB-lite"/>
    </source>
</evidence>
<keyword evidence="5" id="KW-1185">Reference proteome</keyword>
<accession>A0A3Q2SR57</accession>
<protein>
    <submittedName>
        <fullName evidence="4">Uncharacterized LOC105940208</fullName>
    </submittedName>
</protein>
<sequence length="243" mass="26400">MAAPSKRSSKVQKVVIGLLSIWSIASIIIIVVWATSPDFKGSAQCRAELRELTEKLEGAKVVFNKDKVALEEQVLEAREEQDRLRGEILLMLGRLNATNATLDECRQQNVELTENVTALQEDVRLLQQKEANLTAQLGLQEERVEALQLNLTQAAHQTETCFSLKAAADSQMLAAQSQTKGCESREQYLGKQLQKCKAAESAAPQEKNQASSSESAPPKDAAAPLAGIPALTLVLSAALHLLT</sequence>
<name>A0A3Q2SR57_FUNHE</name>
<feature type="transmembrane region" description="Helical" evidence="3">
    <location>
        <begin position="14"/>
        <end position="35"/>
    </location>
</feature>
<reference evidence="4" key="1">
    <citation type="submission" date="2025-08" db="UniProtKB">
        <authorList>
            <consortium name="Ensembl"/>
        </authorList>
    </citation>
    <scope>IDENTIFICATION</scope>
</reference>
<organism evidence="4 5">
    <name type="scientific">Fundulus heteroclitus</name>
    <name type="common">Killifish</name>
    <name type="synonym">Mummichog</name>
    <dbReference type="NCBI Taxonomy" id="8078"/>
    <lineage>
        <taxon>Eukaryota</taxon>
        <taxon>Metazoa</taxon>
        <taxon>Chordata</taxon>
        <taxon>Craniata</taxon>
        <taxon>Vertebrata</taxon>
        <taxon>Euteleostomi</taxon>
        <taxon>Actinopterygii</taxon>
        <taxon>Neopterygii</taxon>
        <taxon>Teleostei</taxon>
        <taxon>Neoteleostei</taxon>
        <taxon>Acanthomorphata</taxon>
        <taxon>Ovalentaria</taxon>
        <taxon>Atherinomorphae</taxon>
        <taxon>Cyprinodontiformes</taxon>
        <taxon>Fundulidae</taxon>
        <taxon>Fundulus</taxon>
    </lineage>
</organism>
<dbReference type="Proteomes" id="UP000265000">
    <property type="component" value="Unplaced"/>
</dbReference>
<evidence type="ECO:0000313" key="4">
    <source>
        <dbReference type="Ensembl" id="ENSFHEP00000001783.1"/>
    </source>
</evidence>
<keyword evidence="3" id="KW-1133">Transmembrane helix</keyword>
<feature type="compositionally biased region" description="Polar residues" evidence="2">
    <location>
        <begin position="206"/>
        <end position="215"/>
    </location>
</feature>
<evidence type="ECO:0000256" key="3">
    <source>
        <dbReference type="SAM" id="Phobius"/>
    </source>
</evidence>
<keyword evidence="1" id="KW-0175">Coiled coil</keyword>
<keyword evidence="3" id="KW-0472">Membrane</keyword>
<proteinExistence type="predicted"/>